<gene>
    <name evidence="4" type="ORF">Mal15_25980</name>
</gene>
<sequence length="459" mass="49566">MRQSLAKEYILTATAAFGAVIPSARIPCRVSLTELILASGSLMKDSRVSRGFTLVELLVVIAIIGILVGLLLPAVQAAREAARRMSCSNNFRQIGIGIHNYHAAYKRIPTQGIGTVATPSHNRAWWQESGAGSSLFVNNRRLSTLVGILPFVEQQAVWDQISNPNATRTDGDQSAAAGTRTSPWAPMGPTPGTIQYIPWTLEIPTFRCPSDPGVGLPALGRTNYAACLGDSHYFTMWGPWNNQRTEPRHTGRSREARASHRGFYKPFDDTGRFRDVLDGLSNTIAMGEIATDLGDSFISTSPPKDGRGLGGNLAVIRMVRDNPGTCDQFIDPDRPRFWLNGGDRLTHARGFKWADANQMFSGCFTILPPNSAYCGRHNSNHLSGTAPVSSRHTGGAHVLMADGAVIFITDSIEAGSRNQGDVWSGGTGNRAPGSESPHGLWGALGTRANSETIEEQLNQ</sequence>
<feature type="region of interest" description="Disordered" evidence="1">
    <location>
        <begin position="163"/>
        <end position="189"/>
    </location>
</feature>
<dbReference type="Pfam" id="PF07963">
    <property type="entry name" value="N_methyl"/>
    <property type="match status" value="1"/>
</dbReference>
<organism evidence="4 5">
    <name type="scientific">Stieleria maiorica</name>
    <dbReference type="NCBI Taxonomy" id="2795974"/>
    <lineage>
        <taxon>Bacteria</taxon>
        <taxon>Pseudomonadati</taxon>
        <taxon>Planctomycetota</taxon>
        <taxon>Planctomycetia</taxon>
        <taxon>Pirellulales</taxon>
        <taxon>Pirellulaceae</taxon>
        <taxon>Stieleria</taxon>
    </lineage>
</organism>
<accession>A0A5B9ME84</accession>
<dbReference type="InterPro" id="IPR027558">
    <property type="entry name" value="Pre_pil_HX9DG_C"/>
</dbReference>
<name>A0A5B9ME84_9BACT</name>
<feature type="region of interest" description="Disordered" evidence="1">
    <location>
        <begin position="418"/>
        <end position="459"/>
    </location>
</feature>
<dbReference type="PANTHER" id="PTHR30093">
    <property type="entry name" value="GENERAL SECRETION PATHWAY PROTEIN G"/>
    <property type="match status" value="1"/>
</dbReference>
<dbReference type="PROSITE" id="PS00409">
    <property type="entry name" value="PROKAR_NTER_METHYL"/>
    <property type="match status" value="1"/>
</dbReference>
<dbReference type="InterPro" id="IPR011453">
    <property type="entry name" value="DUF1559"/>
</dbReference>
<dbReference type="NCBIfam" id="TIGR04294">
    <property type="entry name" value="pre_pil_HX9DG"/>
    <property type="match status" value="1"/>
</dbReference>
<dbReference type="Pfam" id="PF07596">
    <property type="entry name" value="SBP_bac_10"/>
    <property type="match status" value="1"/>
</dbReference>
<evidence type="ECO:0000259" key="3">
    <source>
        <dbReference type="Pfam" id="PF07596"/>
    </source>
</evidence>
<dbReference type="KEGG" id="smam:Mal15_25980"/>
<dbReference type="Gene3D" id="3.30.700.10">
    <property type="entry name" value="Glycoprotein, Type 4 Pilin"/>
    <property type="match status" value="1"/>
</dbReference>
<dbReference type="Proteomes" id="UP000321353">
    <property type="component" value="Chromosome"/>
</dbReference>
<keyword evidence="5" id="KW-1185">Reference proteome</keyword>
<protein>
    <recommendedName>
        <fullName evidence="3">DUF1559 domain-containing protein</fullName>
    </recommendedName>
</protein>
<dbReference type="InterPro" id="IPR045584">
    <property type="entry name" value="Pilin-like"/>
</dbReference>
<dbReference type="SUPFAM" id="SSF54523">
    <property type="entry name" value="Pili subunits"/>
    <property type="match status" value="1"/>
</dbReference>
<reference evidence="4 5" key="1">
    <citation type="submission" date="2019-02" db="EMBL/GenBank/DDBJ databases">
        <title>Planctomycetal bacteria perform biofilm scaping via a novel small molecule.</title>
        <authorList>
            <person name="Jeske O."/>
            <person name="Boedeker C."/>
            <person name="Wiegand S."/>
            <person name="Breitling P."/>
            <person name="Kallscheuer N."/>
            <person name="Jogler M."/>
            <person name="Rohde M."/>
            <person name="Petersen J."/>
            <person name="Medema M.H."/>
            <person name="Surup F."/>
            <person name="Jogler C."/>
        </authorList>
    </citation>
    <scope>NUCLEOTIDE SEQUENCE [LARGE SCALE GENOMIC DNA]</scope>
    <source>
        <strain evidence="4 5">Mal15</strain>
    </source>
</reference>
<proteinExistence type="predicted"/>
<dbReference type="InterPro" id="IPR012902">
    <property type="entry name" value="N_methyl_site"/>
</dbReference>
<evidence type="ECO:0000313" key="5">
    <source>
        <dbReference type="Proteomes" id="UP000321353"/>
    </source>
</evidence>
<keyword evidence="2" id="KW-1133">Transmembrane helix</keyword>
<dbReference type="AlphaFoldDB" id="A0A5B9ME84"/>
<feature type="domain" description="DUF1559" evidence="3">
    <location>
        <begin position="76"/>
        <end position="414"/>
    </location>
</feature>
<dbReference type="NCBIfam" id="TIGR02532">
    <property type="entry name" value="IV_pilin_GFxxxE"/>
    <property type="match status" value="1"/>
</dbReference>
<dbReference type="EMBL" id="CP036264">
    <property type="protein sequence ID" value="QEF98546.1"/>
    <property type="molecule type" value="Genomic_DNA"/>
</dbReference>
<dbReference type="PANTHER" id="PTHR30093:SF2">
    <property type="entry name" value="TYPE II SECRETION SYSTEM PROTEIN H"/>
    <property type="match status" value="1"/>
</dbReference>
<keyword evidence="2" id="KW-0812">Transmembrane</keyword>
<feature type="transmembrane region" description="Helical" evidence="2">
    <location>
        <begin position="49"/>
        <end position="75"/>
    </location>
</feature>
<evidence type="ECO:0000256" key="2">
    <source>
        <dbReference type="SAM" id="Phobius"/>
    </source>
</evidence>
<evidence type="ECO:0000256" key="1">
    <source>
        <dbReference type="SAM" id="MobiDB-lite"/>
    </source>
</evidence>
<feature type="compositionally biased region" description="Polar residues" evidence="1">
    <location>
        <begin position="447"/>
        <end position="459"/>
    </location>
</feature>
<evidence type="ECO:0000313" key="4">
    <source>
        <dbReference type="EMBL" id="QEF98546.1"/>
    </source>
</evidence>
<keyword evidence="2" id="KW-0472">Membrane</keyword>